<keyword evidence="8" id="KW-1185">Reference proteome</keyword>
<name>A0A9P3GLD9_9APHY</name>
<dbReference type="InterPro" id="IPR011011">
    <property type="entry name" value="Znf_FYVE_PHD"/>
</dbReference>
<dbReference type="Pfam" id="PF00628">
    <property type="entry name" value="PHD"/>
    <property type="match status" value="2"/>
</dbReference>
<sequence>MASVEGIPACLHAAATVTHPPHLEGDPALATEILPGPPPLSTVQQPGQLKKDHKKTPFVPSYLPTSDPGTTYGIGAVSTMATPTEVDGPRRKRARLDKGSSSSRAQRASARSMAATASTSASALETNGPADAVASSTTVISEPELMQVDSDDAMLSRSNSVQPGDEDGPPTRRGSLRRDIKGKGKERAGQVRVKEEPETVSLSAYEPQPPSQTSNEDHCSACRSLGSLVYCDGCPRAYHFWCLNPPIDVADLPADDAKWLCPACILKQKPPPKPPASLKFMAPLIDQLQMNLPYEFQLPQDVRGFFKDVSTGPKGTYVDSSEVKVARLNRYGQLEDREPYRLKDRNGDPVLCHRCGTSALPPDLAAAGPATKRARRAASACSTAQDAMGGRSIISCDYCHLHWHLDCLDPPMTYMPPWNKRWMCPNHADQILQPKKRIPKTNAPPIEVTKPGQFNNGNIEVIQPETPSAPPPKMAIDEVLINGRRYRVPERVITMDFWNKTGKGRSHVHEERPLHSALSSPLTSLSSVDPMDEEDIEDIAPNVNPPNGKLQFDLDQLKAALALCGLQAPARNGLLQAAPPPALVATLSRAVSAKDKATKPAAARKSGPIQGTTVNNAAPPEPQLDLRRSGRASTTRRLRPWNHTETSVDGTEDMSEDSREYIPVHAESTRKQKRDSNGKFIKKAEGKGSKSSKSVPSTISSAQPDAPSITPEHASAHLVADPKSPSNVNGVPRPKRNRQPPRRLDAAIVATSALPLLTTPALAVTPTTAKTSLSPPTERSTSSSESPPLANGVAHSQLLALNVPAPSSLHPSLRGYKSSSTPSTPVEPPKKDKSLSVAPPAAKPVTPKPAAHPPATKDNPTPSSGLKIRLPPKAAIMSPAVKTEPPVPEETASSRSKAQAQSSSGLRPRRSLRRGTSVATSVTGTSPSTPSSPKAALSTIAS</sequence>
<evidence type="ECO:0000256" key="2">
    <source>
        <dbReference type="ARBA" id="ARBA00022771"/>
    </source>
</evidence>
<dbReference type="EMBL" id="BPQB01000067">
    <property type="protein sequence ID" value="GJE97073.1"/>
    <property type="molecule type" value="Genomic_DNA"/>
</dbReference>
<feature type="region of interest" description="Disordered" evidence="5">
    <location>
        <begin position="595"/>
        <end position="743"/>
    </location>
</feature>
<dbReference type="GO" id="GO:0008270">
    <property type="term" value="F:zinc ion binding"/>
    <property type="evidence" value="ECO:0007669"/>
    <property type="project" value="UniProtKB-KW"/>
</dbReference>
<evidence type="ECO:0000256" key="5">
    <source>
        <dbReference type="SAM" id="MobiDB-lite"/>
    </source>
</evidence>
<comment type="caution">
    <text evidence="7">The sequence shown here is derived from an EMBL/GenBank/DDBJ whole genome shotgun (WGS) entry which is preliminary data.</text>
</comment>
<dbReference type="Proteomes" id="UP000703269">
    <property type="component" value="Unassembled WGS sequence"/>
</dbReference>
<dbReference type="GO" id="GO:0032221">
    <property type="term" value="C:Rpd3S complex"/>
    <property type="evidence" value="ECO:0007669"/>
    <property type="project" value="TreeGrafter"/>
</dbReference>
<feature type="compositionally biased region" description="Basic and acidic residues" evidence="5">
    <location>
        <begin position="176"/>
        <end position="197"/>
    </location>
</feature>
<feature type="compositionally biased region" description="Low complexity" evidence="5">
    <location>
        <begin position="689"/>
        <end position="701"/>
    </location>
</feature>
<organism evidence="7 8">
    <name type="scientific">Phanerochaete sordida</name>
    <dbReference type="NCBI Taxonomy" id="48140"/>
    <lineage>
        <taxon>Eukaryota</taxon>
        <taxon>Fungi</taxon>
        <taxon>Dikarya</taxon>
        <taxon>Basidiomycota</taxon>
        <taxon>Agaricomycotina</taxon>
        <taxon>Agaricomycetes</taxon>
        <taxon>Polyporales</taxon>
        <taxon>Phanerochaetaceae</taxon>
        <taxon>Phanerochaete</taxon>
    </lineage>
</organism>
<dbReference type="InterPro" id="IPR019787">
    <property type="entry name" value="Znf_PHD-finger"/>
</dbReference>
<feature type="domain" description="PHD-type" evidence="6">
    <location>
        <begin position="216"/>
        <end position="267"/>
    </location>
</feature>
<evidence type="ECO:0000256" key="3">
    <source>
        <dbReference type="ARBA" id="ARBA00022833"/>
    </source>
</evidence>
<feature type="compositionally biased region" description="Low complexity" evidence="5">
    <location>
        <begin position="765"/>
        <end position="789"/>
    </location>
</feature>
<dbReference type="GO" id="GO:0006357">
    <property type="term" value="P:regulation of transcription by RNA polymerase II"/>
    <property type="evidence" value="ECO:0007669"/>
    <property type="project" value="TreeGrafter"/>
</dbReference>
<dbReference type="PANTHER" id="PTHR47636:SF1">
    <property type="entry name" value="TRANSCRIPTIONAL REGULATORY PROTEIN RCO1"/>
    <property type="match status" value="1"/>
</dbReference>
<dbReference type="SUPFAM" id="SSF57903">
    <property type="entry name" value="FYVE/PHD zinc finger"/>
    <property type="match status" value="2"/>
</dbReference>
<feature type="region of interest" description="Disordered" evidence="5">
    <location>
        <begin position="508"/>
        <end position="527"/>
    </location>
</feature>
<accession>A0A9P3GLD9</accession>
<dbReference type="CDD" id="cd15534">
    <property type="entry name" value="PHD2_PHF12_Rco1"/>
    <property type="match status" value="1"/>
</dbReference>
<evidence type="ECO:0000313" key="8">
    <source>
        <dbReference type="Proteomes" id="UP000703269"/>
    </source>
</evidence>
<dbReference type="InterPro" id="IPR013083">
    <property type="entry name" value="Znf_RING/FYVE/PHD"/>
</dbReference>
<keyword evidence="1" id="KW-0479">Metal-binding</keyword>
<proteinExistence type="predicted"/>
<dbReference type="PROSITE" id="PS01359">
    <property type="entry name" value="ZF_PHD_1"/>
    <property type="match status" value="1"/>
</dbReference>
<feature type="compositionally biased region" description="Low complexity" evidence="5">
    <location>
        <begin position="914"/>
        <end position="942"/>
    </location>
</feature>
<dbReference type="SMART" id="SM00249">
    <property type="entry name" value="PHD"/>
    <property type="match status" value="2"/>
</dbReference>
<dbReference type="InterPro" id="IPR019786">
    <property type="entry name" value="Zinc_finger_PHD-type_CS"/>
</dbReference>
<evidence type="ECO:0000259" key="6">
    <source>
        <dbReference type="PROSITE" id="PS50016"/>
    </source>
</evidence>
<keyword evidence="2 4" id="KW-0863">Zinc-finger</keyword>
<feature type="region of interest" description="Disordered" evidence="5">
    <location>
        <begin position="21"/>
        <end position="218"/>
    </location>
</feature>
<feature type="compositionally biased region" description="Low complexity" evidence="5">
    <location>
        <begin position="515"/>
        <end position="527"/>
    </location>
</feature>
<dbReference type="InterPro" id="IPR052819">
    <property type="entry name" value="Chromatin_regulatory_protein"/>
</dbReference>
<feature type="compositionally biased region" description="Basic and acidic residues" evidence="5">
    <location>
        <begin position="656"/>
        <end position="688"/>
    </location>
</feature>
<dbReference type="PROSITE" id="PS50016">
    <property type="entry name" value="ZF_PHD_2"/>
    <property type="match status" value="1"/>
</dbReference>
<protein>
    <recommendedName>
        <fullName evidence="6">PHD-type domain-containing protein</fullName>
    </recommendedName>
</protein>
<feature type="region of interest" description="Disordered" evidence="5">
    <location>
        <begin position="804"/>
        <end position="942"/>
    </location>
</feature>
<keyword evidence="3" id="KW-0862">Zinc</keyword>
<feature type="compositionally biased region" description="Low complexity" evidence="5">
    <location>
        <begin position="100"/>
        <end position="123"/>
    </location>
</feature>
<feature type="region of interest" description="Disordered" evidence="5">
    <location>
        <begin position="765"/>
        <end position="790"/>
    </location>
</feature>
<dbReference type="OrthoDB" id="5876363at2759"/>
<evidence type="ECO:0000256" key="4">
    <source>
        <dbReference type="PROSITE-ProRule" id="PRU00146"/>
    </source>
</evidence>
<evidence type="ECO:0000256" key="1">
    <source>
        <dbReference type="ARBA" id="ARBA00022723"/>
    </source>
</evidence>
<dbReference type="PANTHER" id="PTHR47636">
    <property type="entry name" value="TRANSCRIPTIONAL REGULATORY PROTEIN RCO1"/>
    <property type="match status" value="1"/>
</dbReference>
<reference evidence="7 8" key="1">
    <citation type="submission" date="2021-08" db="EMBL/GenBank/DDBJ databases">
        <title>Draft Genome Sequence of Phanerochaete sordida strain YK-624.</title>
        <authorList>
            <person name="Mori T."/>
            <person name="Dohra H."/>
            <person name="Suzuki T."/>
            <person name="Kawagishi H."/>
            <person name="Hirai H."/>
        </authorList>
    </citation>
    <scope>NUCLEOTIDE SEQUENCE [LARGE SCALE GENOMIC DNA]</scope>
    <source>
        <strain evidence="7 8">YK-624</strain>
    </source>
</reference>
<dbReference type="InterPro" id="IPR001965">
    <property type="entry name" value="Znf_PHD"/>
</dbReference>
<feature type="compositionally biased region" description="Low complexity" evidence="5">
    <location>
        <begin position="893"/>
        <end position="906"/>
    </location>
</feature>
<dbReference type="AlphaFoldDB" id="A0A9P3GLD9"/>
<dbReference type="Gene3D" id="3.30.40.10">
    <property type="entry name" value="Zinc/RING finger domain, C3HC4 (zinc finger)"/>
    <property type="match status" value="2"/>
</dbReference>
<evidence type="ECO:0000313" key="7">
    <source>
        <dbReference type="EMBL" id="GJE97073.1"/>
    </source>
</evidence>
<gene>
    <name evidence="7" type="ORF">PsYK624_132830</name>
</gene>